<comment type="caution">
    <text evidence="2">The sequence shown here is derived from an EMBL/GenBank/DDBJ whole genome shotgun (WGS) entry which is preliminary data.</text>
</comment>
<dbReference type="RefSeq" id="WP_275565874.1">
    <property type="nucleotide sequence ID" value="NZ_JARGYC010000005.1"/>
</dbReference>
<feature type="signal peptide" evidence="1">
    <location>
        <begin position="1"/>
        <end position="21"/>
    </location>
</feature>
<accession>A0AAE3NPH8</accession>
<evidence type="ECO:0000313" key="3">
    <source>
        <dbReference type="Proteomes" id="UP001220964"/>
    </source>
</evidence>
<organism evidence="2 3">
    <name type="scientific">Psychromarinibacter sediminicola</name>
    <dbReference type="NCBI Taxonomy" id="3033385"/>
    <lineage>
        <taxon>Bacteria</taxon>
        <taxon>Pseudomonadati</taxon>
        <taxon>Pseudomonadota</taxon>
        <taxon>Alphaproteobacteria</taxon>
        <taxon>Rhodobacterales</taxon>
        <taxon>Paracoccaceae</taxon>
        <taxon>Psychromarinibacter</taxon>
    </lineage>
</organism>
<feature type="chain" id="PRO_5041946216" evidence="1">
    <location>
        <begin position="22"/>
        <end position="115"/>
    </location>
</feature>
<dbReference type="Proteomes" id="UP001220964">
    <property type="component" value="Unassembled WGS sequence"/>
</dbReference>
<protein>
    <submittedName>
        <fullName evidence="2">Uncharacterized protein</fullName>
    </submittedName>
</protein>
<dbReference type="EMBL" id="JARGYC010000005">
    <property type="protein sequence ID" value="MDF0599726.1"/>
    <property type="molecule type" value="Genomic_DNA"/>
</dbReference>
<sequence>MTRIIAAVCAATMALPIAASAQEMSAEAQARLKAAQSAEGSNEQQIYINGKLLNTETGAYTTGPDGEVFIRMDPEYDLTPSEGDDTGMALSPSELSQICRTGSTLEKKGINCEAY</sequence>
<keyword evidence="3" id="KW-1185">Reference proteome</keyword>
<name>A0AAE3NPH8_9RHOB</name>
<proteinExistence type="predicted"/>
<reference evidence="2" key="1">
    <citation type="submission" date="2023-03" db="EMBL/GenBank/DDBJ databases">
        <title>Multiphase analysis and comparison of six strains from genera Psychromarinibacter, Lutimaribacter, and Maritimibacter, including a novel species: Psychromarinibacter sediminicola sp. nov.</title>
        <authorList>
            <person name="Wang Y.-H."/>
            <person name="Ye M.-Q."/>
            <person name="Du Z.-J."/>
        </authorList>
    </citation>
    <scope>NUCLEOTIDE SEQUENCE</scope>
    <source>
        <strain evidence="2">C21-152</strain>
    </source>
</reference>
<keyword evidence="1" id="KW-0732">Signal</keyword>
<gene>
    <name evidence="2" type="ORF">P1J78_03175</name>
</gene>
<evidence type="ECO:0000313" key="2">
    <source>
        <dbReference type="EMBL" id="MDF0599726.1"/>
    </source>
</evidence>
<evidence type="ECO:0000256" key="1">
    <source>
        <dbReference type="SAM" id="SignalP"/>
    </source>
</evidence>
<dbReference type="AlphaFoldDB" id="A0AAE3NPH8"/>